<organism evidence="2 3">
    <name type="scientific">Psylliodes chrysocephalus</name>
    <dbReference type="NCBI Taxonomy" id="3402493"/>
    <lineage>
        <taxon>Eukaryota</taxon>
        <taxon>Metazoa</taxon>
        <taxon>Ecdysozoa</taxon>
        <taxon>Arthropoda</taxon>
        <taxon>Hexapoda</taxon>
        <taxon>Insecta</taxon>
        <taxon>Pterygota</taxon>
        <taxon>Neoptera</taxon>
        <taxon>Endopterygota</taxon>
        <taxon>Coleoptera</taxon>
        <taxon>Polyphaga</taxon>
        <taxon>Cucujiformia</taxon>
        <taxon>Chrysomeloidea</taxon>
        <taxon>Chrysomelidae</taxon>
        <taxon>Galerucinae</taxon>
        <taxon>Alticini</taxon>
        <taxon>Psylliodes</taxon>
    </lineage>
</organism>
<dbReference type="OrthoDB" id="6761856at2759"/>
<evidence type="ECO:0000259" key="1">
    <source>
        <dbReference type="Pfam" id="PF21738"/>
    </source>
</evidence>
<dbReference type="PANTHER" id="PTHR36159:SF1">
    <property type="entry name" value="RETROVIRUS-RELATED POL POLYPROTEIN FROM TRANSPOSON 412-LIKE PROTEIN"/>
    <property type="match status" value="1"/>
</dbReference>
<comment type="caution">
    <text evidence="2">The sequence shown here is derived from an EMBL/GenBank/DDBJ whole genome shotgun (WGS) entry which is preliminary data.</text>
</comment>
<sequence>MRSIAITSGLMEAKNNGTGIRLELKYDHIKSGGFLPLLLAGIDALGSLIGTGSAIANTVINKKAKDKELEEQQRHNKTIEGKGSQFQYYISGKVVREDNNNDLNQNNTVHLIDNFPAFLFSEIEVRKHSKVIDQIECVGVTSTIKGIVSFSIDRNGPTIISGFESNYKANVHSFSVVGNLSNFGLGFFKDVKNPIFKGGFELIFTRNDDHFAIHKEAADPRAKIIIEEFLIRVPIITYDDMSKLQLINDLKELSQQNEYLFSFRSWQCIPNKNISGKTLNLDITNIYRNVHNPLFGFVAFQTNKDSNYNQDQNCSDFDHCKVKNIWFEVNNKRYPEELLDLDWDKEKYAIAYDMLTHYKKVFVKTQNNNIRENI</sequence>
<dbReference type="PANTHER" id="PTHR36159">
    <property type="entry name" value="PROTEIN CBG23766"/>
    <property type="match status" value="1"/>
</dbReference>
<name>A0A9P0DFM1_9CUCU</name>
<keyword evidence="3" id="KW-1185">Reference proteome</keyword>
<feature type="domain" description="Double jelly roll-like" evidence="1">
    <location>
        <begin position="110"/>
        <end position="368"/>
    </location>
</feature>
<protein>
    <recommendedName>
        <fullName evidence="1">Double jelly roll-like domain-containing protein</fullName>
    </recommendedName>
</protein>
<dbReference type="AlphaFoldDB" id="A0A9P0DFM1"/>
<evidence type="ECO:0000313" key="3">
    <source>
        <dbReference type="Proteomes" id="UP001153636"/>
    </source>
</evidence>
<gene>
    <name evidence="2" type="ORF">PSYICH_LOCUS15723</name>
</gene>
<accession>A0A9P0DFM1</accession>
<dbReference type="Proteomes" id="UP001153636">
    <property type="component" value="Unassembled WGS sequence"/>
</dbReference>
<proteinExistence type="predicted"/>
<dbReference type="EMBL" id="CAKMHV010000001">
    <property type="protein sequence ID" value="CAH1115848.1"/>
    <property type="molecule type" value="Genomic_DNA"/>
</dbReference>
<dbReference type="InterPro" id="IPR049512">
    <property type="entry name" value="DJR-like_dom"/>
</dbReference>
<reference evidence="2" key="1">
    <citation type="submission" date="2022-01" db="EMBL/GenBank/DDBJ databases">
        <authorList>
            <person name="King R."/>
        </authorList>
    </citation>
    <scope>NUCLEOTIDE SEQUENCE</scope>
</reference>
<dbReference type="Pfam" id="PF21738">
    <property type="entry name" value="DJR-like_dom"/>
    <property type="match status" value="1"/>
</dbReference>
<evidence type="ECO:0000313" key="2">
    <source>
        <dbReference type="EMBL" id="CAH1115848.1"/>
    </source>
</evidence>